<gene>
    <name evidence="9" type="ORF">HGMM_OP2C291</name>
</gene>
<dbReference type="PANTHER" id="PTHR43806:SF11">
    <property type="entry name" value="CEREVISIN-RELATED"/>
    <property type="match status" value="1"/>
</dbReference>
<dbReference type="Pfam" id="PF00041">
    <property type="entry name" value="fn3"/>
    <property type="match status" value="1"/>
</dbReference>
<evidence type="ECO:0000256" key="6">
    <source>
        <dbReference type="SAM" id="MobiDB-lite"/>
    </source>
</evidence>
<dbReference type="InterPro" id="IPR036852">
    <property type="entry name" value="Peptidase_S8/S53_dom_sf"/>
</dbReference>
<dbReference type="InterPro" id="IPR013783">
    <property type="entry name" value="Ig-like_fold"/>
</dbReference>
<evidence type="ECO:0000256" key="1">
    <source>
        <dbReference type="ARBA" id="ARBA00011073"/>
    </source>
</evidence>
<evidence type="ECO:0000256" key="5">
    <source>
        <dbReference type="PROSITE-ProRule" id="PRU01240"/>
    </source>
</evidence>
<dbReference type="InterPro" id="IPR035986">
    <property type="entry name" value="PKD_dom_sf"/>
</dbReference>
<dbReference type="Gene3D" id="2.60.40.10">
    <property type="entry name" value="Immunoglobulins"/>
    <property type="match status" value="3"/>
</dbReference>
<dbReference type="SUPFAM" id="SSF49265">
    <property type="entry name" value="Fibronectin type III"/>
    <property type="match status" value="1"/>
</dbReference>
<dbReference type="PROSITE" id="PS51892">
    <property type="entry name" value="SUBTILASE"/>
    <property type="match status" value="1"/>
</dbReference>
<keyword evidence="3 5" id="KW-0378">Hydrolase</keyword>
<dbReference type="AlphaFoldDB" id="H5SRM6"/>
<dbReference type="InterPro" id="IPR036116">
    <property type="entry name" value="FN3_sf"/>
</dbReference>
<dbReference type="InterPro" id="IPR000209">
    <property type="entry name" value="Peptidase_S8/S53_dom"/>
</dbReference>
<dbReference type="InterPro" id="IPR000601">
    <property type="entry name" value="PKD_dom"/>
</dbReference>
<dbReference type="Pfam" id="PF22352">
    <property type="entry name" value="K319L-like_PKD"/>
    <property type="match status" value="1"/>
</dbReference>
<feature type="domain" description="Fibronectin type-III" evidence="8">
    <location>
        <begin position="531"/>
        <end position="620"/>
    </location>
</feature>
<organism evidence="9">
    <name type="scientific">Acetithermum autotrophicum</name>
    <dbReference type="NCBI Taxonomy" id="1446466"/>
    <lineage>
        <taxon>Bacteria</taxon>
        <taxon>Candidatus Bipolaricaulota</taxon>
        <taxon>Candidatus Acetithermum</taxon>
    </lineage>
</organism>
<dbReference type="CDD" id="cd00063">
    <property type="entry name" value="FN3"/>
    <property type="match status" value="1"/>
</dbReference>
<protein>
    <submittedName>
        <fullName evidence="9">Uncharacterized protein</fullName>
    </submittedName>
</protein>
<dbReference type="InterPro" id="IPR022409">
    <property type="entry name" value="PKD/Chitinase_dom"/>
</dbReference>
<feature type="region of interest" description="Disordered" evidence="6">
    <location>
        <begin position="611"/>
        <end position="631"/>
    </location>
</feature>
<evidence type="ECO:0000256" key="3">
    <source>
        <dbReference type="ARBA" id="ARBA00022801"/>
    </source>
</evidence>
<dbReference type="EMBL" id="AP011801">
    <property type="protein sequence ID" value="BAL58743.1"/>
    <property type="molecule type" value="Genomic_DNA"/>
</dbReference>
<feature type="domain" description="PKD" evidence="7">
    <location>
        <begin position="817"/>
        <end position="883"/>
    </location>
</feature>
<feature type="active site" description="Charge relay system" evidence="5">
    <location>
        <position position="467"/>
    </location>
</feature>
<feature type="active site" description="Charge relay system" evidence="5">
    <location>
        <position position="169"/>
    </location>
</feature>
<proteinExistence type="inferred from homology"/>
<sequence>MLEGVIVEAQAGLPFSLPARDEITFDLKVEDNKVLVVIEVASEAAIPQVIRHLRELGGREELSYGSWVQAFVPILQLEKLAKLPEVQFIRAPVRPVFDQGSVVSEGVKLIGSQPWNHAGLTGRGVKVGILDNFGGYEGLLGRELPPRERVTARSFRSDGKMAEDEEDKHGTAVAEVIYDIAPDSQFLLAAFNTDVEFRQAADWLIDQHVDVINTSLSFRSGCFTGPGLLEPTIAKARQNGVLWVTSAGNDGDSHWEGSWRDSNGNNRHEFSSSDETLTLDVKLFEGEVRGEKRAIAVFLIYFAWEAPCTGASDDYDLVIFPEEAPSVRAKSDWLWRSGIPIKWIGVVFHTTPSQVGSVQKFSVVIEKKRAAASPARLDLVIFECLICLSTEYLTPQGSVGIGEPRISPNAFTVGAFYQSTGNLTSYSGRGPTKDGRIKPDIAAPSHVSTVTYGRYQGGQKQGFTGTSAATPHVAGAAALVKQAFPHYTPDQIQKFLEDRAEDRGPRGKDTDWGAGQLVLGSVPEQAKPPSAPSGLNATAKSPTAIDLSWRDNSDNEDGFKIERQPSQGTWREIATVGKNTTSYSDTGLNPSTTYCYRVRAYNAAGASDYSNTSCATTTSLNRPPTADAGPDQTVVVGERVQLDGSRSRDPDGDTLSYSWRFLAKPSGSRAEFSNANSANPTFTPDLAGEYLIELTVDDGKGGQASDQALVTAIASYEFEGKLTQGELGRLPLPDSIRNQLPAVGVRFEERPNTTRRGRRSDSLATVGLSLSSSTGTIVGTPTQAGQFRFLIDALAGEKWLAEIWAIVTIAERIPTKPTADFVASPTDGEVPLTVQFTNRSTGEITSYLWDFGDGSTSTEKDPTYTYRNAGTFTVKLTVKGPGGEDTKIIPDYIRVRGIPTYEFEATLEQGTFGKIDLPEQIKSQLPTVGVRYVEIPKVTRGGRTSDSLAEVGLSLSESTGTIFGTPTKYGKFQFLIEARSAAKTLAEIWAIVTIKAQTPTQPPTIQVAPERLSFRTTFGGANPAAQTLQINNSGGGIMNWTAVADKPWVRLSLMSGTAPPPVTVTVSVEISGLDVGVHEARIIVAAPGATNSPVIVPVSLQITEPMPSLLTLKFTQLQLITDTWERSLRSGCVVYKNTTSLGKLQLVLTNGIVQEMTVPAEKEALVCGDLAHLEILGEPKALSAMSSDASRLALKFTKLDLGDPTAWERTNREGCLVYKNIRSEPNPVKVTLQDSTAREFAIPVESELFICGDVIHLDISVRR</sequence>
<dbReference type="Gene3D" id="3.40.50.200">
    <property type="entry name" value="Peptidase S8/S53 domain"/>
    <property type="match status" value="2"/>
</dbReference>
<dbReference type="PRINTS" id="PR00723">
    <property type="entry name" value="SUBTILISIN"/>
</dbReference>
<dbReference type="FunFam" id="2.60.40.10:FF:000270">
    <property type="entry name" value="Cell surface protein"/>
    <property type="match status" value="1"/>
</dbReference>
<dbReference type="Pfam" id="PF00082">
    <property type="entry name" value="Peptidase_S8"/>
    <property type="match status" value="2"/>
</dbReference>
<evidence type="ECO:0000256" key="4">
    <source>
        <dbReference type="ARBA" id="ARBA00022825"/>
    </source>
</evidence>
<feature type="compositionally biased region" description="Polar residues" evidence="6">
    <location>
        <begin position="611"/>
        <end position="622"/>
    </location>
</feature>
<keyword evidence="4 5" id="KW-0720">Serine protease</keyword>
<feature type="active site" description="Charge relay system" evidence="5">
    <location>
        <position position="131"/>
    </location>
</feature>
<dbReference type="GO" id="GO:0004252">
    <property type="term" value="F:serine-type endopeptidase activity"/>
    <property type="evidence" value="ECO:0007669"/>
    <property type="project" value="UniProtKB-UniRule"/>
</dbReference>
<reference evidence="9" key="2">
    <citation type="journal article" date="2012" name="PLoS ONE">
        <title>A Deeply Branching Thermophilic Bacterium with an Ancient Acetyl-CoA Pathway Dominates a Subsurface Ecosystem.</title>
        <authorList>
            <person name="Takami H."/>
            <person name="Noguchi H."/>
            <person name="Takaki Y."/>
            <person name="Uchiyama I."/>
            <person name="Toyoda A."/>
            <person name="Nishi S."/>
            <person name="Chee G.-J."/>
            <person name="Arai W."/>
            <person name="Nunoura T."/>
            <person name="Itoh T."/>
            <person name="Hattori M."/>
            <person name="Takai K."/>
        </authorList>
    </citation>
    <scope>NUCLEOTIDE SEQUENCE</scope>
</reference>
<dbReference type="PANTHER" id="PTHR43806">
    <property type="entry name" value="PEPTIDASE S8"/>
    <property type="match status" value="1"/>
</dbReference>
<dbReference type="SMART" id="SM00060">
    <property type="entry name" value="FN3"/>
    <property type="match status" value="1"/>
</dbReference>
<dbReference type="GO" id="GO:0006508">
    <property type="term" value="P:proteolysis"/>
    <property type="evidence" value="ECO:0007669"/>
    <property type="project" value="UniProtKB-KW"/>
</dbReference>
<accession>H5SRM6</accession>
<comment type="similarity">
    <text evidence="1 5">Belongs to the peptidase S8 family.</text>
</comment>
<dbReference type="SMART" id="SM00089">
    <property type="entry name" value="PKD"/>
    <property type="match status" value="2"/>
</dbReference>
<dbReference type="PROSITE" id="PS50093">
    <property type="entry name" value="PKD"/>
    <property type="match status" value="2"/>
</dbReference>
<evidence type="ECO:0000259" key="7">
    <source>
        <dbReference type="PROSITE" id="PS50093"/>
    </source>
</evidence>
<dbReference type="InterPro" id="IPR015500">
    <property type="entry name" value="Peptidase_S8_subtilisin-rel"/>
</dbReference>
<evidence type="ECO:0000313" key="9">
    <source>
        <dbReference type="EMBL" id="BAL58743.1"/>
    </source>
</evidence>
<name>H5SRM6_ACEAU</name>
<dbReference type="InterPro" id="IPR050131">
    <property type="entry name" value="Peptidase_S8_subtilisin-like"/>
</dbReference>
<evidence type="ECO:0000256" key="2">
    <source>
        <dbReference type="ARBA" id="ARBA00022670"/>
    </source>
</evidence>
<dbReference type="InterPro" id="IPR003961">
    <property type="entry name" value="FN3_dom"/>
</dbReference>
<dbReference type="InterPro" id="IPR023828">
    <property type="entry name" value="Peptidase_S8_Ser-AS"/>
</dbReference>
<dbReference type="PROSITE" id="PS50853">
    <property type="entry name" value="FN3"/>
    <property type="match status" value="1"/>
</dbReference>
<evidence type="ECO:0000259" key="8">
    <source>
        <dbReference type="PROSITE" id="PS50853"/>
    </source>
</evidence>
<dbReference type="SUPFAM" id="SSF49299">
    <property type="entry name" value="PKD domain"/>
    <property type="match status" value="2"/>
</dbReference>
<feature type="domain" description="PKD" evidence="7">
    <location>
        <begin position="623"/>
        <end position="711"/>
    </location>
</feature>
<dbReference type="SUPFAM" id="SSF52743">
    <property type="entry name" value="Subtilisin-like"/>
    <property type="match status" value="1"/>
</dbReference>
<keyword evidence="2 5" id="KW-0645">Protease</keyword>
<dbReference type="PROSITE" id="PS00138">
    <property type="entry name" value="SUBTILASE_SER"/>
    <property type="match status" value="1"/>
</dbReference>
<dbReference type="CDD" id="cd00146">
    <property type="entry name" value="PKD"/>
    <property type="match status" value="2"/>
</dbReference>
<dbReference type="Pfam" id="PF18911">
    <property type="entry name" value="PKD_4"/>
    <property type="match status" value="1"/>
</dbReference>
<reference evidence="9" key="1">
    <citation type="journal article" date="2005" name="Environ. Microbiol.">
        <title>Genetic and functional properties of uncultivated thermophilic crenarchaeotes from a subsurface gold mine as revealed by analysis of genome fragments.</title>
        <authorList>
            <person name="Nunoura T."/>
            <person name="Hirayama H."/>
            <person name="Takami H."/>
            <person name="Oida H."/>
            <person name="Nishi S."/>
            <person name="Shimamura S."/>
            <person name="Suzuki Y."/>
            <person name="Inagaki F."/>
            <person name="Takai K."/>
            <person name="Nealson K.H."/>
            <person name="Horikoshi K."/>
        </authorList>
    </citation>
    <scope>NUCLEOTIDE SEQUENCE</scope>
</reference>